<keyword evidence="2" id="KW-1185">Reference proteome</keyword>
<reference evidence="1 2" key="1">
    <citation type="submission" date="2021-06" db="EMBL/GenBank/DDBJ databases">
        <authorList>
            <person name="Palmer J.M."/>
        </authorList>
    </citation>
    <scope>NUCLEOTIDE SEQUENCE [LARGE SCALE GENOMIC DNA]</scope>
    <source>
        <strain evidence="2">if_2019</strain>
        <tissue evidence="1">Muscle</tissue>
    </source>
</reference>
<sequence>MMIVMIACPSLIRNSTPLIKGPGAPVLMAAGPFQELDSRRGEARRHPWHTPVDRATKQKRVILAPPPLLPIVVSMGPSDKTNPVTLPYPTTPPQIDKNPQYTQELLSIYPPSGLPIS</sequence>
<proteinExistence type="predicted"/>
<comment type="caution">
    <text evidence="1">The sequence shown here is derived from an EMBL/GenBank/DDBJ whole genome shotgun (WGS) entry which is preliminary data.</text>
</comment>
<name>A0ABV0SWG0_9TELE</name>
<protein>
    <submittedName>
        <fullName evidence="1">Uncharacterized protein</fullName>
    </submittedName>
</protein>
<evidence type="ECO:0000313" key="1">
    <source>
        <dbReference type="EMBL" id="MEQ2224821.1"/>
    </source>
</evidence>
<dbReference type="EMBL" id="JAHRIQ010012451">
    <property type="protein sequence ID" value="MEQ2224821.1"/>
    <property type="molecule type" value="Genomic_DNA"/>
</dbReference>
<organism evidence="1 2">
    <name type="scientific">Ilyodon furcidens</name>
    <name type="common">goldbreast splitfin</name>
    <dbReference type="NCBI Taxonomy" id="33524"/>
    <lineage>
        <taxon>Eukaryota</taxon>
        <taxon>Metazoa</taxon>
        <taxon>Chordata</taxon>
        <taxon>Craniata</taxon>
        <taxon>Vertebrata</taxon>
        <taxon>Euteleostomi</taxon>
        <taxon>Actinopterygii</taxon>
        <taxon>Neopterygii</taxon>
        <taxon>Teleostei</taxon>
        <taxon>Neoteleostei</taxon>
        <taxon>Acanthomorphata</taxon>
        <taxon>Ovalentaria</taxon>
        <taxon>Atherinomorphae</taxon>
        <taxon>Cyprinodontiformes</taxon>
        <taxon>Goodeidae</taxon>
        <taxon>Ilyodon</taxon>
    </lineage>
</organism>
<accession>A0ABV0SWG0</accession>
<gene>
    <name evidence="1" type="ORF">ILYODFUR_011450</name>
</gene>
<dbReference type="Proteomes" id="UP001482620">
    <property type="component" value="Unassembled WGS sequence"/>
</dbReference>
<evidence type="ECO:0000313" key="2">
    <source>
        <dbReference type="Proteomes" id="UP001482620"/>
    </source>
</evidence>